<feature type="domain" description="Bacterial type II secretion system protein E" evidence="3">
    <location>
        <begin position="398"/>
        <end position="412"/>
    </location>
</feature>
<accession>A0A6J6QCQ9</accession>
<organism evidence="4">
    <name type="scientific">freshwater metagenome</name>
    <dbReference type="NCBI Taxonomy" id="449393"/>
    <lineage>
        <taxon>unclassified sequences</taxon>
        <taxon>metagenomes</taxon>
        <taxon>ecological metagenomes</taxon>
    </lineage>
</organism>
<dbReference type="Gene3D" id="3.40.50.300">
    <property type="entry name" value="P-loop containing nucleotide triphosphate hydrolases"/>
    <property type="match status" value="1"/>
</dbReference>
<dbReference type="Gene3D" id="3.30.450.90">
    <property type="match status" value="1"/>
</dbReference>
<dbReference type="EMBL" id="CAFBQP010000024">
    <property type="protein sequence ID" value="CAB5058633.1"/>
    <property type="molecule type" value="Genomic_DNA"/>
</dbReference>
<dbReference type="InterPro" id="IPR037257">
    <property type="entry name" value="T2SS_E_N_sf"/>
</dbReference>
<dbReference type="GO" id="GO:0005524">
    <property type="term" value="F:ATP binding"/>
    <property type="evidence" value="ECO:0007669"/>
    <property type="project" value="UniProtKB-KW"/>
</dbReference>
<dbReference type="GO" id="GO:0016887">
    <property type="term" value="F:ATP hydrolysis activity"/>
    <property type="evidence" value="ECO:0007669"/>
    <property type="project" value="TreeGrafter"/>
</dbReference>
<dbReference type="InterPro" id="IPR007831">
    <property type="entry name" value="T2SS_GspE_N"/>
</dbReference>
<protein>
    <submittedName>
        <fullName evidence="4">Unannotated protein</fullName>
    </submittedName>
</protein>
<dbReference type="CDD" id="cd01129">
    <property type="entry name" value="PulE-GspE-like"/>
    <property type="match status" value="1"/>
</dbReference>
<dbReference type="Pfam" id="PF05157">
    <property type="entry name" value="MshEN"/>
    <property type="match status" value="1"/>
</dbReference>
<evidence type="ECO:0000256" key="2">
    <source>
        <dbReference type="ARBA" id="ARBA00022840"/>
    </source>
</evidence>
<evidence type="ECO:0000256" key="1">
    <source>
        <dbReference type="ARBA" id="ARBA00022741"/>
    </source>
</evidence>
<gene>
    <name evidence="4" type="ORF">UFOPK2602_00833</name>
    <name evidence="5" type="ORF">UFOPK2806_01448</name>
    <name evidence="6" type="ORF">UFOPK4306_00797</name>
</gene>
<reference evidence="4" key="1">
    <citation type="submission" date="2020-05" db="EMBL/GenBank/DDBJ databases">
        <authorList>
            <person name="Chiriac C."/>
            <person name="Salcher M."/>
            <person name="Ghai R."/>
            <person name="Kavagutti S V."/>
        </authorList>
    </citation>
    <scope>NUCLEOTIDE SEQUENCE</scope>
</reference>
<proteinExistence type="predicted"/>
<evidence type="ECO:0000313" key="5">
    <source>
        <dbReference type="EMBL" id="CAB4757940.1"/>
    </source>
</evidence>
<dbReference type="Gene3D" id="3.30.300.160">
    <property type="entry name" value="Type II secretion system, protein E, N-terminal domain"/>
    <property type="match status" value="1"/>
</dbReference>
<evidence type="ECO:0000313" key="6">
    <source>
        <dbReference type="EMBL" id="CAB5058633.1"/>
    </source>
</evidence>
<evidence type="ECO:0000313" key="4">
    <source>
        <dbReference type="EMBL" id="CAB4705614.1"/>
    </source>
</evidence>
<dbReference type="EMBL" id="CAEZXX010000045">
    <property type="protein sequence ID" value="CAB4705614.1"/>
    <property type="molecule type" value="Genomic_DNA"/>
</dbReference>
<dbReference type="GO" id="GO:0005886">
    <property type="term" value="C:plasma membrane"/>
    <property type="evidence" value="ECO:0007669"/>
    <property type="project" value="TreeGrafter"/>
</dbReference>
<dbReference type="Pfam" id="PF00437">
    <property type="entry name" value="T2SSE"/>
    <property type="match status" value="1"/>
</dbReference>
<dbReference type="InterPro" id="IPR001482">
    <property type="entry name" value="T2SS/T4SS_dom"/>
</dbReference>
<dbReference type="SUPFAM" id="SSF52540">
    <property type="entry name" value="P-loop containing nucleoside triphosphate hydrolases"/>
    <property type="match status" value="1"/>
</dbReference>
<dbReference type="PANTHER" id="PTHR30258:SF2">
    <property type="entry name" value="COMG OPERON PROTEIN 1"/>
    <property type="match status" value="1"/>
</dbReference>
<dbReference type="AlphaFoldDB" id="A0A6J6QCQ9"/>
<dbReference type="PANTHER" id="PTHR30258">
    <property type="entry name" value="TYPE II SECRETION SYSTEM PROTEIN GSPE-RELATED"/>
    <property type="match status" value="1"/>
</dbReference>
<sequence>MAFRGRSQTAATVVEAIRPRDGQVDELAQALVAAEAVSPADLAIAKGAEPQSESELIALLFKTERRGANRSNMVSVWAGFHGLEMLDLRQTTPNDDAVSLLDERTCRLLKCLPLTADANGAHVAIADPCQTARAAVAAKFTGTVVFKVAMEQDISNTLDRMYRADAEIDALSRAFEASDSTQALLAASQQSDDEDAPVVQIANRIIAQGLRDRASDVHVEPMNDHIRVRFRIDGNMVDTFTLPLSAHAALVSRYKILGGMNIVERRRPQDGQFSMTVDGRDMDVRVSSLATVFGEKVVMRLLDKSRAALELRQLGMPGATYEEWSKLIHAPFGMVICAGPTGAGKTTTLYATLRAINDGGKNVMTIEDPVEYVFPGINQIQTNEQAGLTFAQGLKAILRQDPDVILVGEVRDADTARIAVQSALTGHLVLSSLHGTDSVAALHRMLDMGIESFLIASSVVAVIGQRLLRRICDACKEPYEPGPEEIAVWNREGRNPKSQFWHGAGCTFCAGTGYRDRIGVYELLRVTPELRRLIVGWATQEELRRLAVSQGMRTLVDEALTLVENDVSTIGEVVRTLYAG</sequence>
<keyword evidence="2" id="KW-0067">ATP-binding</keyword>
<evidence type="ECO:0000259" key="3">
    <source>
        <dbReference type="PROSITE" id="PS00662"/>
    </source>
</evidence>
<name>A0A6J6QCQ9_9ZZZZ</name>
<keyword evidence="1" id="KW-0547">Nucleotide-binding</keyword>
<dbReference type="PROSITE" id="PS00662">
    <property type="entry name" value="T2SP_E"/>
    <property type="match status" value="1"/>
</dbReference>
<dbReference type="SUPFAM" id="SSF160246">
    <property type="entry name" value="EspE N-terminal domain-like"/>
    <property type="match status" value="1"/>
</dbReference>
<dbReference type="EMBL" id="CAEZYY010000018">
    <property type="protein sequence ID" value="CAB4757940.1"/>
    <property type="molecule type" value="Genomic_DNA"/>
</dbReference>
<dbReference type="InterPro" id="IPR027417">
    <property type="entry name" value="P-loop_NTPase"/>
</dbReference>